<dbReference type="GO" id="GO:0080044">
    <property type="term" value="F:quercetin 7-O-glucosyltransferase activity"/>
    <property type="evidence" value="ECO:0007669"/>
    <property type="project" value="TreeGrafter"/>
</dbReference>
<reference evidence="5" key="1">
    <citation type="submission" date="2018-02" db="EMBL/GenBank/DDBJ databases">
        <authorList>
            <person name="Cohen D.B."/>
            <person name="Kent A.D."/>
        </authorList>
    </citation>
    <scope>NUCLEOTIDE SEQUENCE</scope>
</reference>
<evidence type="ECO:0000256" key="4">
    <source>
        <dbReference type="RuleBase" id="RU362057"/>
    </source>
</evidence>
<dbReference type="Pfam" id="PF00201">
    <property type="entry name" value="UDPGT"/>
    <property type="match status" value="1"/>
</dbReference>
<dbReference type="Gene3D" id="3.40.50.2000">
    <property type="entry name" value="Glycogen Phosphorylase B"/>
    <property type="match status" value="3"/>
</dbReference>
<name>A0A2N9FW63_FAGSY</name>
<proteinExistence type="inferred from homology"/>
<evidence type="ECO:0000256" key="1">
    <source>
        <dbReference type="ARBA" id="ARBA00009995"/>
    </source>
</evidence>
<protein>
    <recommendedName>
        <fullName evidence="4">Glycosyltransferase</fullName>
        <ecNumber evidence="4">2.4.1.-</ecNumber>
    </recommendedName>
</protein>
<comment type="similarity">
    <text evidence="1 3">Belongs to the UDP-glycosyltransferase family.</text>
</comment>
<dbReference type="EC" id="2.4.1.-" evidence="4"/>
<gene>
    <name evidence="5" type="ORF">FSB_LOCUS22738</name>
</gene>
<dbReference type="InterPro" id="IPR035595">
    <property type="entry name" value="UDP_glycos_trans_CS"/>
</dbReference>
<sequence length="413" mass="46145">MSQRHFLLVAFPAQGHINPSLQFAKRLISLGAHVTFVTTINAYSRMACNSTPINGLSFASFSDGYDDGFKPGDDEENHFKLMKQNGSKILTDLIVSNADQGRPFNCLIHALLLPWVADVAREHHLPCALLWIQPAMVFGYILLLLQWFCRDLPSFLLASNTYSFALPTFQAEFEALEKDTHPRVLVNTFDALEPEALKEIKKFNLVGVGPLIPSAFLDGKDPSDKSFGGDLIKASKDHCYIEWLNSKAKASVVYVSDTDQNRKEEKEMEKFSCREELEEKGMIVSWCSQVEVLSHPSVGCFVTHCGWNSSLESLVSGVPVVGFPQWSDQGTNAKLIQDVWKTGVRVEVNKDGIVEGDEIKRCLELVMGDGERGEEMRRNAKKWKELAREAAKEGGSSYNNLKDFVDEIGEGMN</sequence>
<dbReference type="CDD" id="cd03784">
    <property type="entry name" value="GT1_Gtf-like"/>
    <property type="match status" value="1"/>
</dbReference>
<dbReference type="PROSITE" id="PS00375">
    <property type="entry name" value="UDPGT"/>
    <property type="match status" value="1"/>
</dbReference>
<keyword evidence="2 3" id="KW-0808">Transferase</keyword>
<evidence type="ECO:0000256" key="3">
    <source>
        <dbReference type="RuleBase" id="RU003718"/>
    </source>
</evidence>
<dbReference type="PANTHER" id="PTHR11926">
    <property type="entry name" value="GLUCOSYL/GLUCURONOSYL TRANSFERASES"/>
    <property type="match status" value="1"/>
</dbReference>
<keyword evidence="3" id="KW-0328">Glycosyltransferase</keyword>
<dbReference type="AlphaFoldDB" id="A0A2N9FW63"/>
<evidence type="ECO:0000256" key="2">
    <source>
        <dbReference type="ARBA" id="ARBA00022679"/>
    </source>
</evidence>
<evidence type="ECO:0000313" key="5">
    <source>
        <dbReference type="EMBL" id="SPC94856.1"/>
    </source>
</evidence>
<accession>A0A2N9FW63</accession>
<dbReference type="InterPro" id="IPR002213">
    <property type="entry name" value="UDP_glucos_trans"/>
</dbReference>
<dbReference type="EMBL" id="OIVN01001517">
    <property type="protein sequence ID" value="SPC94856.1"/>
    <property type="molecule type" value="Genomic_DNA"/>
</dbReference>
<dbReference type="PANTHER" id="PTHR11926:SF870">
    <property type="entry name" value="UDP-GLYCOSYLTRANSFERASE 75B1"/>
    <property type="match status" value="1"/>
</dbReference>
<organism evidence="5">
    <name type="scientific">Fagus sylvatica</name>
    <name type="common">Beechnut</name>
    <dbReference type="NCBI Taxonomy" id="28930"/>
    <lineage>
        <taxon>Eukaryota</taxon>
        <taxon>Viridiplantae</taxon>
        <taxon>Streptophyta</taxon>
        <taxon>Embryophyta</taxon>
        <taxon>Tracheophyta</taxon>
        <taxon>Spermatophyta</taxon>
        <taxon>Magnoliopsida</taxon>
        <taxon>eudicotyledons</taxon>
        <taxon>Gunneridae</taxon>
        <taxon>Pentapetalae</taxon>
        <taxon>rosids</taxon>
        <taxon>fabids</taxon>
        <taxon>Fagales</taxon>
        <taxon>Fagaceae</taxon>
        <taxon>Fagus</taxon>
    </lineage>
</organism>
<dbReference type="SUPFAM" id="SSF53756">
    <property type="entry name" value="UDP-Glycosyltransferase/glycogen phosphorylase"/>
    <property type="match status" value="1"/>
</dbReference>
<dbReference type="GO" id="GO:0080043">
    <property type="term" value="F:quercetin 3-O-glucosyltransferase activity"/>
    <property type="evidence" value="ECO:0007669"/>
    <property type="project" value="TreeGrafter"/>
</dbReference>